<name>A0A5B8I1L3_9GAMM</name>
<dbReference type="KEGG" id="dic:Dpoa569_0000447"/>
<organism evidence="2 3">
    <name type="scientific">Dickeya poaceiphila</name>
    <dbReference type="NCBI Taxonomy" id="568768"/>
    <lineage>
        <taxon>Bacteria</taxon>
        <taxon>Pseudomonadati</taxon>
        <taxon>Pseudomonadota</taxon>
        <taxon>Gammaproteobacteria</taxon>
        <taxon>Enterobacterales</taxon>
        <taxon>Pectobacteriaceae</taxon>
        <taxon>Dickeya</taxon>
    </lineage>
</organism>
<dbReference type="PANTHER" id="PTHR39158:SF1">
    <property type="entry name" value="DNAJ HOMOLOG SUBFAMILY C MEMBER 28"/>
    <property type="match status" value="1"/>
</dbReference>
<evidence type="ECO:0000313" key="3">
    <source>
        <dbReference type="Proteomes" id="UP000320591"/>
    </source>
</evidence>
<dbReference type="EMBL" id="CP042220">
    <property type="protein sequence ID" value="QDX28773.1"/>
    <property type="molecule type" value="Genomic_DNA"/>
</dbReference>
<keyword evidence="3" id="KW-1185">Reference proteome</keyword>
<dbReference type="Pfam" id="PF09350">
    <property type="entry name" value="DJC28_CD"/>
    <property type="match status" value="1"/>
</dbReference>
<dbReference type="AlphaFoldDB" id="A0A5B8I1L3"/>
<protein>
    <submittedName>
        <fullName evidence="2">DUF1992 domain-containing protein</fullName>
    </submittedName>
</protein>
<dbReference type="STRING" id="568768.GCA_000406125_03522"/>
<accession>A0A5B8I1L3</accession>
<dbReference type="OrthoDB" id="9798476at2"/>
<sequence>MFPIDEWAERHILEAQKRGELENLSGSGKPLQLDDNSAVPAELRSAYHLMKNSGFLPPELSARKDALTLADLLLVTEPASKEYVELSRQLRALELRLQLSGANTDFLKMPYRHQMISRFEKSQHPDKDD</sequence>
<feature type="domain" description="DnaJ homologue subfamily C member 28 conserved" evidence="1">
    <location>
        <begin position="7"/>
        <end position="73"/>
    </location>
</feature>
<proteinExistence type="predicted"/>
<dbReference type="Proteomes" id="UP000320591">
    <property type="component" value="Chromosome"/>
</dbReference>
<dbReference type="InterPro" id="IPR052573">
    <property type="entry name" value="DnaJ_C_subfamily_28"/>
</dbReference>
<dbReference type="InterPro" id="IPR018961">
    <property type="entry name" value="DnaJ_homolog_subfam-C_membr-28"/>
</dbReference>
<dbReference type="NCBIfam" id="NF007572">
    <property type="entry name" value="PRK10203.1"/>
    <property type="match status" value="1"/>
</dbReference>
<evidence type="ECO:0000313" key="2">
    <source>
        <dbReference type="EMBL" id="QDX28773.1"/>
    </source>
</evidence>
<reference evidence="2 3" key="1">
    <citation type="journal article" date="2019" name="Environ. Microbiol.">
        <title>The phytopathogenic nature of Dickeya aquatica 174/2 and the dynamic early evolution of Dickeya pathogenicity.</title>
        <authorList>
            <person name="Duprey A."/>
            <person name="Taib N."/>
            <person name="Leonard S."/>
            <person name="Garin T."/>
            <person name="Flandrois J.P."/>
            <person name="Nasser W."/>
            <person name="Brochier-Armanet C."/>
            <person name="Reverchon S."/>
        </authorList>
    </citation>
    <scope>NUCLEOTIDE SEQUENCE [LARGE SCALE GENOMIC DNA]</scope>
    <source>
        <strain evidence="2 3">NCPPB 569</strain>
    </source>
</reference>
<gene>
    <name evidence="2" type="ORF">Dpoa569_0000447</name>
</gene>
<dbReference type="RefSeq" id="WP_042873078.1">
    <property type="nucleotide sequence ID" value="NZ_CM001975.1"/>
</dbReference>
<dbReference type="PANTHER" id="PTHR39158">
    <property type="entry name" value="OS08G0560600 PROTEIN"/>
    <property type="match status" value="1"/>
</dbReference>
<evidence type="ECO:0000259" key="1">
    <source>
        <dbReference type="Pfam" id="PF09350"/>
    </source>
</evidence>